<dbReference type="Pfam" id="PF00733">
    <property type="entry name" value="Asn_synthase"/>
    <property type="match status" value="2"/>
</dbReference>
<organism evidence="13 14">
    <name type="scientific">Oikopleura dioica</name>
    <name type="common">Tunicate</name>
    <dbReference type="NCBI Taxonomy" id="34765"/>
    <lineage>
        <taxon>Eukaryota</taxon>
        <taxon>Metazoa</taxon>
        <taxon>Chordata</taxon>
        <taxon>Tunicata</taxon>
        <taxon>Appendicularia</taxon>
        <taxon>Copelata</taxon>
        <taxon>Oikopleuridae</taxon>
        <taxon>Oikopleura</taxon>
    </lineage>
</organism>
<keyword evidence="5 10" id="KW-0067">ATP-binding</keyword>
<evidence type="ECO:0000256" key="7">
    <source>
        <dbReference type="ARBA" id="ARBA00022962"/>
    </source>
</evidence>
<keyword evidence="7" id="KW-0315">Glutamine amidotransferase</keyword>
<evidence type="ECO:0000256" key="9">
    <source>
        <dbReference type="ARBA" id="ARBA00040716"/>
    </source>
</evidence>
<gene>
    <name evidence="13" type="ORF">OKIOD_LOCUS4452</name>
</gene>
<accession>A0ABN7S916</accession>
<evidence type="ECO:0000256" key="4">
    <source>
        <dbReference type="ARBA" id="ARBA00022741"/>
    </source>
</evidence>
<dbReference type="InterPro" id="IPR014729">
    <property type="entry name" value="Rossmann-like_a/b/a_fold"/>
</dbReference>
<evidence type="ECO:0000256" key="8">
    <source>
        <dbReference type="ARBA" id="ARBA00030234"/>
    </source>
</evidence>
<keyword evidence="14" id="KW-1185">Reference proteome</keyword>
<proteinExistence type="predicted"/>
<evidence type="ECO:0000259" key="12">
    <source>
        <dbReference type="Pfam" id="PF13537"/>
    </source>
</evidence>
<evidence type="ECO:0000256" key="3">
    <source>
        <dbReference type="ARBA" id="ARBA00022605"/>
    </source>
</evidence>
<dbReference type="InterPro" id="IPR017932">
    <property type="entry name" value="GATase_2_dom"/>
</dbReference>
<dbReference type="Gene3D" id="3.40.50.620">
    <property type="entry name" value="HUPs"/>
    <property type="match status" value="1"/>
</dbReference>
<dbReference type="InterPro" id="IPR006426">
    <property type="entry name" value="Asn_synth_AEB"/>
</dbReference>
<dbReference type="InterPro" id="IPR029055">
    <property type="entry name" value="Ntn_hydrolases_N"/>
</dbReference>
<dbReference type="Pfam" id="PF13537">
    <property type="entry name" value="GATase_7"/>
    <property type="match status" value="1"/>
</dbReference>
<dbReference type="PANTHER" id="PTHR45937">
    <property type="entry name" value="ASPARAGINE SYNTHETASE DOMAIN-CONTAINING PROTEIN 1"/>
    <property type="match status" value="1"/>
</dbReference>
<evidence type="ECO:0000256" key="5">
    <source>
        <dbReference type="ARBA" id="ARBA00022840"/>
    </source>
</evidence>
<evidence type="ECO:0000256" key="10">
    <source>
        <dbReference type="PIRNR" id="PIRNR001589"/>
    </source>
</evidence>
<dbReference type="CDD" id="cd01991">
    <property type="entry name" value="Asn_synthase_B_C"/>
    <property type="match status" value="1"/>
</dbReference>
<keyword evidence="3" id="KW-0028">Amino-acid biosynthesis</keyword>
<dbReference type="InterPro" id="IPR001962">
    <property type="entry name" value="Asn_synthase"/>
</dbReference>
<evidence type="ECO:0000313" key="14">
    <source>
        <dbReference type="Proteomes" id="UP001158576"/>
    </source>
</evidence>
<dbReference type="SUPFAM" id="SSF52402">
    <property type="entry name" value="Adenine nucleotide alpha hydrolases-like"/>
    <property type="match status" value="1"/>
</dbReference>
<evidence type="ECO:0000256" key="6">
    <source>
        <dbReference type="ARBA" id="ARBA00022888"/>
    </source>
</evidence>
<comment type="pathway">
    <text evidence="1">Amino-acid biosynthesis; L-asparagine biosynthesis; L-asparagine from L-aspartate (L-Gln route): step 1/1.</text>
</comment>
<feature type="domain" description="Asparagine synthetase" evidence="11">
    <location>
        <begin position="252"/>
        <end position="415"/>
    </location>
</feature>
<dbReference type="PIRSF" id="PIRSF001589">
    <property type="entry name" value="Asn_synthetase_glu-h"/>
    <property type="match status" value="1"/>
</dbReference>
<feature type="domain" description="Asparagine synthetase" evidence="11">
    <location>
        <begin position="422"/>
        <end position="495"/>
    </location>
</feature>
<dbReference type="EMBL" id="OU015568">
    <property type="protein sequence ID" value="CAG5091162.1"/>
    <property type="molecule type" value="Genomic_DNA"/>
</dbReference>
<dbReference type="Proteomes" id="UP001158576">
    <property type="component" value="Chromosome PAR"/>
</dbReference>
<feature type="domain" description="Glutamine amidotransferase type-2" evidence="12">
    <location>
        <begin position="56"/>
        <end position="154"/>
    </location>
</feature>
<evidence type="ECO:0000313" key="13">
    <source>
        <dbReference type="EMBL" id="CAG5091162.1"/>
    </source>
</evidence>
<dbReference type="SUPFAM" id="SSF56235">
    <property type="entry name" value="N-terminal nucleophile aminohydrolases (Ntn hydrolases)"/>
    <property type="match status" value="1"/>
</dbReference>
<dbReference type="Gene3D" id="3.60.20.10">
    <property type="entry name" value="Glutamine Phosphoribosylpyrophosphate, subunit 1, domain 1"/>
    <property type="match status" value="1"/>
</dbReference>
<keyword evidence="6" id="KW-0061">Asparagine biosynthesis</keyword>
<keyword evidence="4 10" id="KW-0547">Nucleotide-binding</keyword>
<evidence type="ECO:0000259" key="11">
    <source>
        <dbReference type="Pfam" id="PF00733"/>
    </source>
</evidence>
<dbReference type="InterPro" id="IPR051857">
    <property type="entry name" value="Asn_synthetase_domain"/>
</dbReference>
<evidence type="ECO:0000256" key="2">
    <source>
        <dbReference type="ARBA" id="ARBA00021389"/>
    </source>
</evidence>
<dbReference type="PANTHER" id="PTHR45937:SF1">
    <property type="entry name" value="ASPARAGINE SYNTHETASE DOMAIN-CONTAINING PROTEIN 1"/>
    <property type="match status" value="1"/>
</dbReference>
<protein>
    <recommendedName>
        <fullName evidence="2">Asparagine synthetase [glutamine-hydrolyzing]</fullName>
    </recommendedName>
    <alternativeName>
        <fullName evidence="9">Asparagine synthetase domain-containing protein 1</fullName>
    </alternativeName>
    <alternativeName>
        <fullName evidence="8">Glutamine-dependent asparagine synthetase</fullName>
    </alternativeName>
</protein>
<sequence length="534" mass="60040">MCGIGVFVNCEPDDRTIKALKNRGPDFYHQETFNVVGQSVTVVATVLSHQGEGIISQPIVTDDFIFLWNGEVYDHPRYQPQEGGDTNWFFDNVGSQITGENATGIEIMKEIRGEFAFCTINRKTGEISFGRDRLGRRSLLLYSFENKFILASSSSGYHFIELPADGLYSFNLKMMDKLKRHPFAANTKVDGHMLDEFLFSNLNENMLAIEGIKDGKLHSLPVENVQGSLTSDLWNFEQNFDGSCTNDWLPELEIVFKKAVERRVKLRKGSVGVLFSGGLDCSLVVAQVLEIFEGQRELATTVYLYSVAFGDNEEKCEKCPDRITAVAAFQEITEAHPTADLILVKENISKQELQKTRDERIKHLISPRISVLDDSIGSALYFAAHSEVGSDCRLLLSGLGADELFCGYSCHRRVHDREGLDALGLEVQTHIERIAERNCGRDDRVISDSGREYRMPFLDLDLISFSSSIPIPARCDLTKPRGEGEKMLLRQLAYKKGLKTISSFEKRAIQFGSRIVKMEDKKVKGNDICANLQK</sequence>
<reference evidence="13 14" key="1">
    <citation type="submission" date="2021-04" db="EMBL/GenBank/DDBJ databases">
        <authorList>
            <person name="Bliznina A."/>
        </authorList>
    </citation>
    <scope>NUCLEOTIDE SEQUENCE [LARGE SCALE GENOMIC DNA]</scope>
</reference>
<evidence type="ECO:0000256" key="1">
    <source>
        <dbReference type="ARBA" id="ARBA00005187"/>
    </source>
</evidence>
<name>A0ABN7S916_OIKDI</name>